<dbReference type="PANTHER" id="PTHR33383">
    <property type="entry name" value="MEMBRANE PROTEIN INSERTION EFFICIENCY FACTOR-RELATED"/>
    <property type="match status" value="1"/>
</dbReference>
<dbReference type="PANTHER" id="PTHR33383:SF1">
    <property type="entry name" value="MEMBRANE PROTEIN INSERTION EFFICIENCY FACTOR-RELATED"/>
    <property type="match status" value="1"/>
</dbReference>
<dbReference type="InterPro" id="IPR002696">
    <property type="entry name" value="Membr_insert_effic_factor_YidD"/>
</dbReference>
<dbReference type="HAMAP" id="MF_00386">
    <property type="entry name" value="UPF0161_YidD"/>
    <property type="match status" value="1"/>
</dbReference>
<name>A0A381R5S4_9ZZZZ</name>
<dbReference type="AlphaFoldDB" id="A0A381R5S4"/>
<evidence type="ECO:0008006" key="2">
    <source>
        <dbReference type="Google" id="ProtNLM"/>
    </source>
</evidence>
<accession>A0A381R5S4</accession>
<dbReference type="SMART" id="SM01234">
    <property type="entry name" value="Haemolytic"/>
    <property type="match status" value="1"/>
</dbReference>
<dbReference type="Pfam" id="PF01809">
    <property type="entry name" value="YidD"/>
    <property type="match status" value="1"/>
</dbReference>
<organism evidence="1">
    <name type="scientific">marine metagenome</name>
    <dbReference type="NCBI Taxonomy" id="408172"/>
    <lineage>
        <taxon>unclassified sequences</taxon>
        <taxon>metagenomes</taxon>
        <taxon>ecological metagenomes</taxon>
    </lineage>
</organism>
<gene>
    <name evidence="1" type="ORF">METZ01_LOCUS39950</name>
</gene>
<protein>
    <recommendedName>
        <fullName evidence="2">Membrane protein insertion efficiency factor YidD</fullName>
    </recommendedName>
</protein>
<reference evidence="1" key="1">
    <citation type="submission" date="2018-05" db="EMBL/GenBank/DDBJ databases">
        <authorList>
            <person name="Lanie J.A."/>
            <person name="Ng W.-L."/>
            <person name="Kazmierczak K.M."/>
            <person name="Andrzejewski T.M."/>
            <person name="Davidsen T.M."/>
            <person name="Wayne K.J."/>
            <person name="Tettelin H."/>
            <person name="Glass J.I."/>
            <person name="Rusch D."/>
            <person name="Podicherti R."/>
            <person name="Tsui H.-C.T."/>
            <person name="Winkler M.E."/>
        </authorList>
    </citation>
    <scope>NUCLEOTIDE SEQUENCE</scope>
</reference>
<sequence>MIRIIKTVITLLLILPVKSYQILLSPLFPQSCRFEPTCSNYFIQALKTFGPIYGFWLSIVRISKCHPWGGYGYDPVPDKEK</sequence>
<dbReference type="NCBIfam" id="TIGR00278">
    <property type="entry name" value="membrane protein insertion efficiency factor YidD"/>
    <property type="match status" value="1"/>
</dbReference>
<proteinExistence type="inferred from homology"/>
<dbReference type="EMBL" id="UINC01001708">
    <property type="protein sequence ID" value="SUZ87096.1"/>
    <property type="molecule type" value="Genomic_DNA"/>
</dbReference>
<evidence type="ECO:0000313" key="1">
    <source>
        <dbReference type="EMBL" id="SUZ87096.1"/>
    </source>
</evidence>